<accession>A0A371CJ65</accession>
<sequence>MSGKHHRRGFHSRKPLMRRGETGILKQEYLLVSQWQYYISESFQPTRRGPSASCRVPSGMVRGGRVQRSDNVQIFRWGALYWRPCLFSVTITTPDEEVLCYPHPDNPGFWIFDLSWDERMSSFPREAGKFPLGLTSIPTLFSEYSTISPLDCA</sequence>
<evidence type="ECO:0000313" key="2">
    <source>
        <dbReference type="Proteomes" id="UP000256964"/>
    </source>
</evidence>
<evidence type="ECO:0000313" key="1">
    <source>
        <dbReference type="EMBL" id="RDX40307.1"/>
    </source>
</evidence>
<gene>
    <name evidence="1" type="ORF">OH76DRAFT_361081</name>
</gene>
<proteinExistence type="predicted"/>
<keyword evidence="2" id="KW-1185">Reference proteome</keyword>
<dbReference type="Proteomes" id="UP000256964">
    <property type="component" value="Unassembled WGS sequence"/>
</dbReference>
<protein>
    <submittedName>
        <fullName evidence="1">Uncharacterized protein</fullName>
    </submittedName>
</protein>
<dbReference type="AlphaFoldDB" id="A0A371CJ65"/>
<name>A0A371CJ65_9APHY</name>
<dbReference type="EMBL" id="KZ857566">
    <property type="protein sequence ID" value="RDX40307.1"/>
    <property type="molecule type" value="Genomic_DNA"/>
</dbReference>
<reference evidence="1 2" key="1">
    <citation type="journal article" date="2018" name="Biotechnol. Biofuels">
        <title>Integrative visual omics of the white-rot fungus Polyporus brumalis exposes the biotechnological potential of its oxidative enzymes for delignifying raw plant biomass.</title>
        <authorList>
            <person name="Miyauchi S."/>
            <person name="Rancon A."/>
            <person name="Drula E."/>
            <person name="Hage H."/>
            <person name="Chaduli D."/>
            <person name="Favel A."/>
            <person name="Grisel S."/>
            <person name="Henrissat B."/>
            <person name="Herpoel-Gimbert I."/>
            <person name="Ruiz-Duenas F.J."/>
            <person name="Chevret D."/>
            <person name="Hainaut M."/>
            <person name="Lin J."/>
            <person name="Wang M."/>
            <person name="Pangilinan J."/>
            <person name="Lipzen A."/>
            <person name="Lesage-Meessen L."/>
            <person name="Navarro D."/>
            <person name="Riley R."/>
            <person name="Grigoriev I.V."/>
            <person name="Zhou S."/>
            <person name="Raouche S."/>
            <person name="Rosso M.N."/>
        </authorList>
    </citation>
    <scope>NUCLEOTIDE SEQUENCE [LARGE SCALE GENOMIC DNA]</scope>
    <source>
        <strain evidence="1 2">BRFM 1820</strain>
    </source>
</reference>
<organism evidence="1 2">
    <name type="scientific">Lentinus brumalis</name>
    <dbReference type="NCBI Taxonomy" id="2498619"/>
    <lineage>
        <taxon>Eukaryota</taxon>
        <taxon>Fungi</taxon>
        <taxon>Dikarya</taxon>
        <taxon>Basidiomycota</taxon>
        <taxon>Agaricomycotina</taxon>
        <taxon>Agaricomycetes</taxon>
        <taxon>Polyporales</taxon>
        <taxon>Polyporaceae</taxon>
        <taxon>Lentinus</taxon>
    </lineage>
</organism>